<dbReference type="EMBL" id="HBGY01032662">
    <property type="protein sequence ID" value="CAD9612439.1"/>
    <property type="molecule type" value="Transcribed_RNA"/>
</dbReference>
<keyword evidence="4 8" id="KW-0032">Aminotransferase</keyword>
<protein>
    <recommendedName>
        <fullName evidence="8">Aspartate aminotransferase</fullName>
        <ecNumber evidence="8">2.6.1.1</ecNumber>
    </recommendedName>
</protein>
<evidence type="ECO:0000256" key="6">
    <source>
        <dbReference type="ARBA" id="ARBA00022898"/>
    </source>
</evidence>
<feature type="domain" description="Aminotransferase class I/classII large" evidence="9">
    <location>
        <begin position="61"/>
        <end position="426"/>
    </location>
</feature>
<reference evidence="10" key="1">
    <citation type="submission" date="2021-01" db="EMBL/GenBank/DDBJ databases">
        <authorList>
            <person name="Corre E."/>
            <person name="Pelletier E."/>
            <person name="Niang G."/>
            <person name="Scheremetjew M."/>
            <person name="Finn R."/>
            <person name="Kale V."/>
            <person name="Holt S."/>
            <person name="Cochrane G."/>
            <person name="Meng A."/>
            <person name="Brown T."/>
            <person name="Cohen L."/>
        </authorList>
    </citation>
    <scope>NUCLEOTIDE SEQUENCE</scope>
    <source>
        <strain evidence="10">B650</strain>
    </source>
</reference>
<dbReference type="PANTHER" id="PTHR11879:SF22">
    <property type="entry name" value="ASPARTATE AMINOTRANSFERASE, MITOCHONDRIAL"/>
    <property type="match status" value="1"/>
</dbReference>
<evidence type="ECO:0000256" key="7">
    <source>
        <dbReference type="ARBA" id="ARBA00049185"/>
    </source>
</evidence>
<dbReference type="InterPro" id="IPR015422">
    <property type="entry name" value="PyrdxlP-dep_Trfase_small"/>
</dbReference>
<organism evidence="10">
    <name type="scientific">Leptocylindrus danicus</name>
    <dbReference type="NCBI Taxonomy" id="163516"/>
    <lineage>
        <taxon>Eukaryota</taxon>
        <taxon>Sar</taxon>
        <taxon>Stramenopiles</taxon>
        <taxon>Ochrophyta</taxon>
        <taxon>Bacillariophyta</taxon>
        <taxon>Coscinodiscophyceae</taxon>
        <taxon>Chaetocerotophycidae</taxon>
        <taxon>Leptocylindrales</taxon>
        <taxon>Leptocylindraceae</taxon>
        <taxon>Leptocylindrus</taxon>
    </lineage>
</organism>
<gene>
    <name evidence="10" type="ORF">LDAN0321_LOCUS20436</name>
</gene>
<dbReference type="AlphaFoldDB" id="A0A7S2PRB4"/>
<dbReference type="PROSITE" id="PS00105">
    <property type="entry name" value="AA_TRANSFER_CLASS_1"/>
    <property type="match status" value="1"/>
</dbReference>
<dbReference type="InterPro" id="IPR004838">
    <property type="entry name" value="NHTrfase_class1_PyrdxlP-BS"/>
</dbReference>
<dbReference type="NCBIfam" id="NF006719">
    <property type="entry name" value="PRK09257.1"/>
    <property type="match status" value="1"/>
</dbReference>
<dbReference type="Pfam" id="PF00155">
    <property type="entry name" value="Aminotran_1_2"/>
    <property type="match status" value="1"/>
</dbReference>
<dbReference type="InterPro" id="IPR004839">
    <property type="entry name" value="Aminotransferase_I/II_large"/>
</dbReference>
<dbReference type="GO" id="GO:0006520">
    <property type="term" value="P:amino acid metabolic process"/>
    <property type="evidence" value="ECO:0007669"/>
    <property type="project" value="InterPro"/>
</dbReference>
<dbReference type="Gene3D" id="3.40.640.10">
    <property type="entry name" value="Type I PLP-dependent aspartate aminotransferase-like (Major domain)"/>
    <property type="match status" value="1"/>
</dbReference>
<accession>A0A7S2PRB4</accession>
<evidence type="ECO:0000256" key="3">
    <source>
        <dbReference type="ARBA" id="ARBA00011738"/>
    </source>
</evidence>
<name>A0A7S2PRB4_9STRA</name>
<dbReference type="InterPro" id="IPR015424">
    <property type="entry name" value="PyrdxlP-dep_Trfase"/>
</dbReference>
<comment type="subunit">
    <text evidence="3 8">Homodimer.</text>
</comment>
<dbReference type="CDD" id="cd00609">
    <property type="entry name" value="AAT_like"/>
    <property type="match status" value="1"/>
</dbReference>
<dbReference type="GO" id="GO:0005739">
    <property type="term" value="C:mitochondrion"/>
    <property type="evidence" value="ECO:0007669"/>
    <property type="project" value="TreeGrafter"/>
</dbReference>
<comment type="cofactor">
    <cofactor evidence="1">
        <name>pyridoxal 5'-phosphate</name>
        <dbReference type="ChEBI" id="CHEBI:597326"/>
    </cofactor>
</comment>
<dbReference type="GO" id="GO:0004069">
    <property type="term" value="F:L-aspartate:2-oxoglutarate aminotransferase activity"/>
    <property type="evidence" value="ECO:0007669"/>
    <property type="project" value="UniProtKB-EC"/>
</dbReference>
<keyword evidence="6" id="KW-0663">Pyridoxal phosphate</keyword>
<keyword evidence="5 8" id="KW-0808">Transferase</keyword>
<dbReference type="FunFam" id="3.90.1150.10:FF:000001">
    <property type="entry name" value="Aspartate aminotransferase"/>
    <property type="match status" value="1"/>
</dbReference>
<evidence type="ECO:0000313" key="10">
    <source>
        <dbReference type="EMBL" id="CAD9612439.1"/>
    </source>
</evidence>
<dbReference type="SUPFAM" id="SSF53383">
    <property type="entry name" value="PLP-dependent transferases"/>
    <property type="match status" value="1"/>
</dbReference>
<evidence type="ECO:0000259" key="9">
    <source>
        <dbReference type="Pfam" id="PF00155"/>
    </source>
</evidence>
<evidence type="ECO:0000256" key="2">
    <source>
        <dbReference type="ARBA" id="ARBA00007441"/>
    </source>
</evidence>
<proteinExistence type="inferred from homology"/>
<sequence length="432" mass="47196">MSMSTAMMRQFGSKSSARQRLLTTVAVARRTLSTFWSDVPQGPPDPIIGLNEAFAKDTFPQKVNVGVGAYRGDDGKPYVLPCVREAEQIINAAQLDHEYAGIIGEPQFVDLALKFAYGNDSPVLANKQVAGVQTLSGTGGLRLFGEFIRKFGHSHIYVPNPTWGNHIPIFQNSGLEVRKYRYYDTASSDLDYNGLLSDIGDAPAGSAVLLHACAHNPTGMDPTLEQWAEISQLVKSKGLLPFFDCAYQGFASGNAPQDAAAIRLFVEDGHNLALVQSFSKNFGLYGQRVGALSIVGQDADEASRVLSQLKICIRPSYSNPPRHGARIVSTILSDDRLTTDFIDQCKDMADRINSMRVQLRSILEGAGSDRSWEHVTKQIGMFAYSGLSKEEVTALRDDHHIYCTLDGRISMAGVTSGNVDYIANAIHEVTKK</sequence>
<dbReference type="FunFam" id="3.40.640.10:FF:000015">
    <property type="entry name" value="Aspartate aminotransferase"/>
    <property type="match status" value="1"/>
</dbReference>
<evidence type="ECO:0000256" key="5">
    <source>
        <dbReference type="ARBA" id="ARBA00022679"/>
    </source>
</evidence>
<comment type="similarity">
    <text evidence="2">Belongs to the class-I pyridoxal-phosphate-dependent aminotransferase family.</text>
</comment>
<dbReference type="EC" id="2.6.1.1" evidence="8"/>
<evidence type="ECO:0000256" key="4">
    <source>
        <dbReference type="ARBA" id="ARBA00022576"/>
    </source>
</evidence>
<dbReference type="InterPro" id="IPR015421">
    <property type="entry name" value="PyrdxlP-dep_Trfase_major"/>
</dbReference>
<dbReference type="PANTHER" id="PTHR11879">
    <property type="entry name" value="ASPARTATE AMINOTRANSFERASE"/>
    <property type="match status" value="1"/>
</dbReference>
<dbReference type="InterPro" id="IPR000796">
    <property type="entry name" value="Asp_trans"/>
</dbReference>
<dbReference type="GO" id="GO:0030170">
    <property type="term" value="F:pyridoxal phosphate binding"/>
    <property type="evidence" value="ECO:0007669"/>
    <property type="project" value="InterPro"/>
</dbReference>
<evidence type="ECO:0000256" key="8">
    <source>
        <dbReference type="RuleBase" id="RU000480"/>
    </source>
</evidence>
<comment type="catalytic activity">
    <reaction evidence="7 8">
        <text>L-aspartate + 2-oxoglutarate = oxaloacetate + L-glutamate</text>
        <dbReference type="Rhea" id="RHEA:21824"/>
        <dbReference type="ChEBI" id="CHEBI:16452"/>
        <dbReference type="ChEBI" id="CHEBI:16810"/>
        <dbReference type="ChEBI" id="CHEBI:29985"/>
        <dbReference type="ChEBI" id="CHEBI:29991"/>
        <dbReference type="EC" id="2.6.1.1"/>
    </reaction>
</comment>
<dbReference type="PRINTS" id="PR00799">
    <property type="entry name" value="TRANSAMINASE"/>
</dbReference>
<dbReference type="Gene3D" id="3.90.1150.10">
    <property type="entry name" value="Aspartate Aminotransferase, domain 1"/>
    <property type="match status" value="1"/>
</dbReference>
<evidence type="ECO:0000256" key="1">
    <source>
        <dbReference type="ARBA" id="ARBA00001933"/>
    </source>
</evidence>
<comment type="miscellaneous">
    <text evidence="8">In eukaryotes there are cytoplasmic, mitochondrial and chloroplastic isozymes.</text>
</comment>